<evidence type="ECO:0000259" key="2">
    <source>
        <dbReference type="Pfam" id="PF01882"/>
    </source>
</evidence>
<dbReference type="Pfam" id="PF01882">
    <property type="entry name" value="DUF58"/>
    <property type="match status" value="1"/>
</dbReference>
<gene>
    <name evidence="3" type="ORF">A6K24_24910</name>
</gene>
<dbReference type="RefSeq" id="WP_066335647.1">
    <property type="nucleotide sequence ID" value="NZ_LWSG01000025.1"/>
</dbReference>
<feature type="transmembrane region" description="Helical" evidence="1">
    <location>
        <begin position="36"/>
        <end position="56"/>
    </location>
</feature>
<name>A0A179STQ9_9BACI</name>
<dbReference type="AlphaFoldDB" id="A0A179STQ9"/>
<evidence type="ECO:0000313" key="3">
    <source>
        <dbReference type="EMBL" id="OAS84668.1"/>
    </source>
</evidence>
<dbReference type="PANTHER" id="PTHR34351">
    <property type="entry name" value="SLR1927 PROTEIN-RELATED"/>
    <property type="match status" value="1"/>
</dbReference>
<feature type="transmembrane region" description="Helical" evidence="1">
    <location>
        <begin position="12"/>
        <end position="30"/>
    </location>
</feature>
<feature type="domain" description="DUF58" evidence="2">
    <location>
        <begin position="207"/>
        <end position="356"/>
    </location>
</feature>
<dbReference type="STRING" id="152268.A6K24_24910"/>
<proteinExistence type="predicted"/>
<accession>A0A179STQ9</accession>
<evidence type="ECO:0000313" key="4">
    <source>
        <dbReference type="Proteomes" id="UP000078534"/>
    </source>
</evidence>
<organism evidence="3 4">
    <name type="scientific">Metabacillus litoralis</name>
    <dbReference type="NCBI Taxonomy" id="152268"/>
    <lineage>
        <taxon>Bacteria</taxon>
        <taxon>Bacillati</taxon>
        <taxon>Bacillota</taxon>
        <taxon>Bacilli</taxon>
        <taxon>Bacillales</taxon>
        <taxon>Bacillaceae</taxon>
        <taxon>Metabacillus</taxon>
    </lineage>
</organism>
<protein>
    <recommendedName>
        <fullName evidence="2">DUF58 domain-containing protein</fullName>
    </recommendedName>
</protein>
<dbReference type="OrthoDB" id="140416at2"/>
<dbReference type="EMBL" id="LWSG01000025">
    <property type="protein sequence ID" value="OAS84668.1"/>
    <property type="molecule type" value="Genomic_DNA"/>
</dbReference>
<dbReference type="InterPro" id="IPR002881">
    <property type="entry name" value="DUF58"/>
</dbReference>
<keyword evidence="1" id="KW-0472">Membrane</keyword>
<evidence type="ECO:0000256" key="1">
    <source>
        <dbReference type="SAM" id="Phobius"/>
    </source>
</evidence>
<keyword evidence="1" id="KW-0812">Transmembrane</keyword>
<dbReference type="PANTHER" id="PTHR34351:SF2">
    <property type="entry name" value="DUF58 DOMAIN-CONTAINING PROTEIN"/>
    <property type="match status" value="1"/>
</dbReference>
<sequence>MLNSFKKFSTGWKLVSLIFLTLAAFSYAMFQGGFVSWFLFYSFLPFAIYSLLLMLYPVRGFKVTRTVNQEQFTVGQTLISTITIKRKLPFPLFYLLVEDELSEKLQASEMVEGPKKLFFPWFKRRISFSYVLNQMPRGEHHFSTIRIRTGDLFGMIEKEVFFEVENYFLVYPSIVSLVYHPNQRQFEQGSASSLAKYWQDSTMAVGVREYQPGDKFAWIDWKATARRDSIMTKEFEQMQSHDVVIILDRTKSVMFESLITYTASLIRAIIRSGARVGLVSIGKSKNIFQLHADEQHSRELLYHLAKVDCDSNEPLSTILQNDLLKTEMKQVTNIIVSSHLSVDFVRKLEYLVKQQQKYILFMIKKGHEEISKEETVLIERLKKHHIEVKVVSSLATNKGFKEVKSS</sequence>
<reference evidence="4" key="1">
    <citation type="submission" date="2016-04" db="EMBL/GenBank/DDBJ databases">
        <authorList>
            <person name="Lyu Z."/>
            <person name="Lyu W."/>
        </authorList>
    </citation>
    <scope>NUCLEOTIDE SEQUENCE [LARGE SCALE GENOMIC DNA]</scope>
    <source>
        <strain evidence="4">C44</strain>
    </source>
</reference>
<keyword evidence="1" id="KW-1133">Transmembrane helix</keyword>
<dbReference type="Proteomes" id="UP000078534">
    <property type="component" value="Unassembled WGS sequence"/>
</dbReference>
<comment type="caution">
    <text evidence="3">The sequence shown here is derived from an EMBL/GenBank/DDBJ whole genome shotgun (WGS) entry which is preliminary data.</text>
</comment>
<keyword evidence="4" id="KW-1185">Reference proteome</keyword>